<gene>
    <name evidence="2" type="ORF">LOTGIDRAFT_159044</name>
</gene>
<dbReference type="STRING" id="225164.V4C917"/>
<dbReference type="CTD" id="20237937"/>
<dbReference type="RefSeq" id="XP_009050954.1">
    <property type="nucleotide sequence ID" value="XM_009052706.1"/>
</dbReference>
<dbReference type="InterPro" id="IPR027417">
    <property type="entry name" value="P-loop_NTPase"/>
</dbReference>
<evidence type="ECO:0000313" key="2">
    <source>
        <dbReference type="EMBL" id="ESO98249.1"/>
    </source>
</evidence>
<proteinExistence type="predicted"/>
<dbReference type="GO" id="GO:0005525">
    <property type="term" value="F:GTP binding"/>
    <property type="evidence" value="ECO:0007669"/>
    <property type="project" value="TreeGrafter"/>
</dbReference>
<accession>V4C917</accession>
<dbReference type="SUPFAM" id="SSF52540">
    <property type="entry name" value="P-loop containing nucleoside triphosphate hydrolases"/>
    <property type="match status" value="1"/>
</dbReference>
<dbReference type="OrthoDB" id="5239715at2759"/>
<protein>
    <submittedName>
        <fullName evidence="2">Uncharacterized protein</fullName>
    </submittedName>
</protein>
<dbReference type="PANTHER" id="PTHR45775">
    <property type="entry name" value="RAD, GEM/KIR FAMILY MEMBER 2, ISOFORM C"/>
    <property type="match status" value="1"/>
</dbReference>
<feature type="region of interest" description="Disordered" evidence="1">
    <location>
        <begin position="1"/>
        <end position="20"/>
    </location>
</feature>
<sequence length="199" mass="21795">MEVSSAPHSRSCSFKTRNRPSDLQIRKSRQRTNSVPNCQLFLKLPEDGFKNIPKAQLCRVRSFKTTSKHLINRGDSFKNRSTNSLMSSGSAVTEPDKKLRTLSVTSDDSQGGSSAPSYFKVAILGSNGVGKSTLLRQFMTSECMGYNASSPSYVLKVISPQLLTRLITIKPELTIQTQMLGAKKNMHKNQPGATPAIAA</sequence>
<dbReference type="OMA" id="PAYFRVN"/>
<dbReference type="Gene3D" id="3.40.50.300">
    <property type="entry name" value="P-loop containing nucleotide triphosphate hydrolases"/>
    <property type="match status" value="1"/>
</dbReference>
<dbReference type="HOGENOM" id="CLU_1373624_0_0_1"/>
<feature type="compositionally biased region" description="Polar residues" evidence="1">
    <location>
        <begin position="79"/>
        <end position="91"/>
    </location>
</feature>
<dbReference type="InterPro" id="IPR051641">
    <property type="entry name" value="RGK_GTP-binding_reg"/>
</dbReference>
<feature type="compositionally biased region" description="Polar residues" evidence="1">
    <location>
        <begin position="1"/>
        <end position="15"/>
    </location>
</feature>
<dbReference type="GeneID" id="20237937"/>
<organism evidence="2 3">
    <name type="scientific">Lottia gigantea</name>
    <name type="common">Giant owl limpet</name>
    <dbReference type="NCBI Taxonomy" id="225164"/>
    <lineage>
        <taxon>Eukaryota</taxon>
        <taxon>Metazoa</taxon>
        <taxon>Spiralia</taxon>
        <taxon>Lophotrochozoa</taxon>
        <taxon>Mollusca</taxon>
        <taxon>Gastropoda</taxon>
        <taxon>Patellogastropoda</taxon>
        <taxon>Lottioidea</taxon>
        <taxon>Lottiidae</taxon>
        <taxon>Lottia</taxon>
    </lineage>
</organism>
<dbReference type="GO" id="GO:0005886">
    <property type="term" value="C:plasma membrane"/>
    <property type="evidence" value="ECO:0007669"/>
    <property type="project" value="TreeGrafter"/>
</dbReference>
<name>V4C917_LOTGI</name>
<dbReference type="EMBL" id="KB201262">
    <property type="protein sequence ID" value="ESO98249.1"/>
    <property type="molecule type" value="Genomic_DNA"/>
</dbReference>
<evidence type="ECO:0000313" key="3">
    <source>
        <dbReference type="Proteomes" id="UP000030746"/>
    </source>
</evidence>
<evidence type="ECO:0000256" key="1">
    <source>
        <dbReference type="SAM" id="MobiDB-lite"/>
    </source>
</evidence>
<dbReference type="PANTHER" id="PTHR45775:SF6">
    <property type="entry name" value="RAD, GEM_KIR FAMILY MEMBER 2, ISOFORM C"/>
    <property type="match status" value="1"/>
</dbReference>
<reference evidence="2 3" key="1">
    <citation type="journal article" date="2013" name="Nature">
        <title>Insights into bilaterian evolution from three spiralian genomes.</title>
        <authorList>
            <person name="Simakov O."/>
            <person name="Marletaz F."/>
            <person name="Cho S.J."/>
            <person name="Edsinger-Gonzales E."/>
            <person name="Havlak P."/>
            <person name="Hellsten U."/>
            <person name="Kuo D.H."/>
            <person name="Larsson T."/>
            <person name="Lv J."/>
            <person name="Arendt D."/>
            <person name="Savage R."/>
            <person name="Osoegawa K."/>
            <person name="de Jong P."/>
            <person name="Grimwood J."/>
            <person name="Chapman J.A."/>
            <person name="Shapiro H."/>
            <person name="Aerts A."/>
            <person name="Otillar R.P."/>
            <person name="Terry A.Y."/>
            <person name="Boore J.L."/>
            <person name="Grigoriev I.V."/>
            <person name="Lindberg D.R."/>
            <person name="Seaver E.C."/>
            <person name="Weisblat D.A."/>
            <person name="Putnam N.H."/>
            <person name="Rokhsar D.S."/>
        </authorList>
    </citation>
    <scope>NUCLEOTIDE SEQUENCE [LARGE SCALE GENOMIC DNA]</scope>
</reference>
<dbReference type="KEGG" id="lgi:LOTGIDRAFT_159044"/>
<dbReference type="Proteomes" id="UP000030746">
    <property type="component" value="Unassembled WGS sequence"/>
</dbReference>
<dbReference type="GO" id="GO:0005246">
    <property type="term" value="F:calcium channel regulator activity"/>
    <property type="evidence" value="ECO:0007669"/>
    <property type="project" value="TreeGrafter"/>
</dbReference>
<dbReference type="AlphaFoldDB" id="V4C917"/>
<keyword evidence="3" id="KW-1185">Reference proteome</keyword>
<feature type="region of interest" description="Disordered" evidence="1">
    <location>
        <begin position="73"/>
        <end position="98"/>
    </location>
</feature>